<organism evidence="2 3">
    <name type="scientific">Mycolicibacterium arabiense</name>
    <dbReference type="NCBI Taxonomy" id="1286181"/>
    <lineage>
        <taxon>Bacteria</taxon>
        <taxon>Bacillati</taxon>
        <taxon>Actinomycetota</taxon>
        <taxon>Actinomycetes</taxon>
        <taxon>Mycobacteriales</taxon>
        <taxon>Mycobacteriaceae</taxon>
        <taxon>Mycolicibacterium</taxon>
    </lineage>
</organism>
<dbReference type="EMBL" id="AP022593">
    <property type="protein sequence ID" value="BBY48809.1"/>
    <property type="molecule type" value="Genomic_DNA"/>
</dbReference>
<evidence type="ECO:0000313" key="2">
    <source>
        <dbReference type="EMBL" id="BBY48809.1"/>
    </source>
</evidence>
<keyword evidence="3" id="KW-1185">Reference proteome</keyword>
<proteinExistence type="predicted"/>
<evidence type="ECO:0000313" key="3">
    <source>
        <dbReference type="Proteomes" id="UP000467428"/>
    </source>
</evidence>
<dbReference type="Pfam" id="PF19802">
    <property type="entry name" value="DUF6285"/>
    <property type="match status" value="1"/>
</dbReference>
<protein>
    <recommendedName>
        <fullName evidence="1">DUF6285 domain-containing protein</fullName>
    </recommendedName>
</protein>
<geneLocation type="plasmid" evidence="3">
    <name>pjcm18538 dna</name>
</geneLocation>
<gene>
    <name evidence="2" type="ORF">MARA_22770</name>
</gene>
<dbReference type="Proteomes" id="UP000467428">
    <property type="component" value="Chromosome"/>
</dbReference>
<name>A0A7I7RXY8_9MYCO</name>
<dbReference type="AlphaFoldDB" id="A0A7I7RXY8"/>
<evidence type="ECO:0000259" key="1">
    <source>
        <dbReference type="Pfam" id="PF19802"/>
    </source>
</evidence>
<dbReference type="InterPro" id="IPR046252">
    <property type="entry name" value="DUF6285"/>
</dbReference>
<sequence length="113" mass="12147">MTLHGRPTAAELVAAVAEFLDTEVRGQSTGPDGRPTGAVDFHTRVAANALRIVERELLDTAPDPDFLGFGDERALASAIRSGELDDRAADVLPLLRTLVTRRLAVAHPGYEEE</sequence>
<dbReference type="RefSeq" id="WP_163918539.1">
    <property type="nucleotide sequence ID" value="NZ_AP022593.1"/>
</dbReference>
<feature type="domain" description="DUF6285" evidence="1">
    <location>
        <begin position="37"/>
        <end position="110"/>
    </location>
</feature>
<reference evidence="2 3" key="1">
    <citation type="journal article" date="2019" name="Emerg. Microbes Infect.">
        <title>Comprehensive subspecies identification of 175 nontuberculous mycobacteria species based on 7547 genomic profiles.</title>
        <authorList>
            <person name="Matsumoto Y."/>
            <person name="Kinjo T."/>
            <person name="Motooka D."/>
            <person name="Nabeya D."/>
            <person name="Jung N."/>
            <person name="Uechi K."/>
            <person name="Horii T."/>
            <person name="Iida T."/>
            <person name="Fujita J."/>
            <person name="Nakamura S."/>
        </authorList>
    </citation>
    <scope>NUCLEOTIDE SEQUENCE [LARGE SCALE GENOMIC DNA]</scope>
    <source>
        <strain evidence="2 3">JCM 18538</strain>
    </source>
</reference>
<accession>A0A7I7RXY8</accession>
<dbReference type="KEGG" id="marz:MARA_22770"/>